<evidence type="ECO:0000313" key="2">
    <source>
        <dbReference type="Proteomes" id="UP000189670"/>
    </source>
</evidence>
<comment type="caution">
    <text evidence="1">The sequence shown here is derived from an EMBL/GenBank/DDBJ whole genome shotgun (WGS) entry which is preliminary data.</text>
</comment>
<proteinExistence type="predicted"/>
<name>A0A1V1P6M1_9BACT</name>
<reference evidence="2" key="1">
    <citation type="submission" date="2012-11" db="EMBL/GenBank/DDBJ databases">
        <authorList>
            <person name="Lucero-Rivera Y.E."/>
            <person name="Tovar-Ramirez D."/>
        </authorList>
    </citation>
    <scope>NUCLEOTIDE SEQUENCE [LARGE SCALE GENOMIC DNA]</scope>
    <source>
        <strain evidence="2">Araruama</strain>
    </source>
</reference>
<accession>A0A1V1P6M1</accession>
<sequence>MNHAIQDIYEISYDNCELSLDKGKTNQNGLWINGKEAVTANRSFVKIGDPLTAPEISSDDIQLNFKDGNSLGSVESGDISVSIPQAPDAIYISPR</sequence>
<protein>
    <submittedName>
        <fullName evidence="1">Uncharacterized protein</fullName>
    </submittedName>
</protein>
<dbReference type="Proteomes" id="UP000189670">
    <property type="component" value="Unassembled WGS sequence"/>
</dbReference>
<dbReference type="EMBL" id="ATBP01000424">
    <property type="protein sequence ID" value="ETR70433.1"/>
    <property type="molecule type" value="Genomic_DNA"/>
</dbReference>
<evidence type="ECO:0000313" key="1">
    <source>
        <dbReference type="EMBL" id="ETR70433.1"/>
    </source>
</evidence>
<gene>
    <name evidence="1" type="ORF">OMM_08818</name>
</gene>
<organism evidence="1 2">
    <name type="scientific">Candidatus Magnetoglobus multicellularis str. Araruama</name>
    <dbReference type="NCBI Taxonomy" id="890399"/>
    <lineage>
        <taxon>Bacteria</taxon>
        <taxon>Pseudomonadati</taxon>
        <taxon>Thermodesulfobacteriota</taxon>
        <taxon>Desulfobacteria</taxon>
        <taxon>Desulfobacterales</taxon>
        <taxon>Desulfobacteraceae</taxon>
        <taxon>Candidatus Magnetoglobus</taxon>
    </lineage>
</organism>
<dbReference type="AlphaFoldDB" id="A0A1V1P6M1"/>